<comment type="similarity">
    <text evidence="1 2">Belongs to the iron/ascorbate-dependent oxidoreductase family.</text>
</comment>
<dbReference type="InterPro" id="IPR044861">
    <property type="entry name" value="IPNS-like_FE2OG_OXY"/>
</dbReference>
<dbReference type="SUPFAM" id="SSF51197">
    <property type="entry name" value="Clavaminate synthase-like"/>
    <property type="match status" value="1"/>
</dbReference>
<dbReference type="OrthoDB" id="288590at2759"/>
<keyword evidence="5" id="KW-1185">Reference proteome</keyword>
<proteinExistence type="inferred from homology"/>
<dbReference type="PRINTS" id="PR00682">
    <property type="entry name" value="IPNSYNTHASE"/>
</dbReference>
<dbReference type="Pfam" id="PF14226">
    <property type="entry name" value="DIOX_N"/>
    <property type="match status" value="1"/>
</dbReference>
<evidence type="ECO:0000259" key="3">
    <source>
        <dbReference type="PROSITE" id="PS51471"/>
    </source>
</evidence>
<accession>A0A9P4NG87</accession>
<keyword evidence="2" id="KW-0479">Metal-binding</keyword>
<evidence type="ECO:0000256" key="1">
    <source>
        <dbReference type="ARBA" id="ARBA00008056"/>
    </source>
</evidence>
<sequence length="341" mass="38509">MVQLTQQKVPVVDFGQFLNGSREEKQKIASKIDVAFRKVGFVYLSNHGVPQERVDECFEWSKKFFDLPTETKNLAPHPPGGAHHRGYSGLGVEKVSQNIFDEAELNKLRSIPDYKESFESGNVNDESQPNIWLPEDVLHGFRRYMESFFKDCEGLVHEILKALAISLELDDEEQLSGTHKQSLFQLRLLHYPPVPASLLRREEKSRISAHSDFGTLTLLFQDPTGGLEVESPPTSQNFIPVPPIPGTVLVNIGDLMERWSNGRWRSTVHRVVAPPADASKSVEEGEEILKPRYSIPFFATADPETVIEALKGTWDGEGNPKKFEKITAWGYVQMRMAALYS</sequence>
<dbReference type="GO" id="GO:0016491">
    <property type="term" value="F:oxidoreductase activity"/>
    <property type="evidence" value="ECO:0007669"/>
    <property type="project" value="UniProtKB-KW"/>
</dbReference>
<comment type="caution">
    <text evidence="4">The sequence shown here is derived from an EMBL/GenBank/DDBJ whole genome shotgun (WGS) entry which is preliminary data.</text>
</comment>
<dbReference type="InterPro" id="IPR026992">
    <property type="entry name" value="DIOX_N"/>
</dbReference>
<evidence type="ECO:0000313" key="5">
    <source>
        <dbReference type="Proteomes" id="UP000800235"/>
    </source>
</evidence>
<name>A0A9P4NG87_9PEZI</name>
<keyword evidence="2" id="KW-0408">Iron</keyword>
<dbReference type="Proteomes" id="UP000800235">
    <property type="component" value="Unassembled WGS sequence"/>
</dbReference>
<reference evidence="4" key="1">
    <citation type="journal article" date="2020" name="Stud. Mycol.">
        <title>101 Dothideomycetes genomes: a test case for predicting lifestyles and emergence of pathogens.</title>
        <authorList>
            <person name="Haridas S."/>
            <person name="Albert R."/>
            <person name="Binder M."/>
            <person name="Bloem J."/>
            <person name="Labutti K."/>
            <person name="Salamov A."/>
            <person name="Andreopoulos B."/>
            <person name="Baker S."/>
            <person name="Barry K."/>
            <person name="Bills G."/>
            <person name="Bluhm B."/>
            <person name="Cannon C."/>
            <person name="Castanera R."/>
            <person name="Culley D."/>
            <person name="Daum C."/>
            <person name="Ezra D."/>
            <person name="Gonzalez J."/>
            <person name="Henrissat B."/>
            <person name="Kuo A."/>
            <person name="Liang C."/>
            <person name="Lipzen A."/>
            <person name="Lutzoni F."/>
            <person name="Magnuson J."/>
            <person name="Mondo S."/>
            <person name="Nolan M."/>
            <person name="Ohm R."/>
            <person name="Pangilinan J."/>
            <person name="Park H.-J."/>
            <person name="Ramirez L."/>
            <person name="Alfaro M."/>
            <person name="Sun H."/>
            <person name="Tritt A."/>
            <person name="Yoshinaga Y."/>
            <person name="Zwiers L.-H."/>
            <person name="Turgeon B."/>
            <person name="Goodwin S."/>
            <person name="Spatafora J."/>
            <person name="Crous P."/>
            <person name="Grigoriev I."/>
        </authorList>
    </citation>
    <scope>NUCLEOTIDE SEQUENCE</scope>
    <source>
        <strain evidence="4">CBS 130266</strain>
    </source>
</reference>
<dbReference type="InterPro" id="IPR027443">
    <property type="entry name" value="IPNS-like_sf"/>
</dbReference>
<dbReference type="AlphaFoldDB" id="A0A9P4NG87"/>
<feature type="domain" description="Fe2OG dioxygenase" evidence="3">
    <location>
        <begin position="182"/>
        <end position="301"/>
    </location>
</feature>
<gene>
    <name evidence="4" type="ORF">EJ08DRAFT_621084</name>
</gene>
<dbReference type="EMBL" id="MU007116">
    <property type="protein sequence ID" value="KAF2419758.1"/>
    <property type="molecule type" value="Genomic_DNA"/>
</dbReference>
<keyword evidence="2" id="KW-0560">Oxidoreductase</keyword>
<organism evidence="4 5">
    <name type="scientific">Tothia fuscella</name>
    <dbReference type="NCBI Taxonomy" id="1048955"/>
    <lineage>
        <taxon>Eukaryota</taxon>
        <taxon>Fungi</taxon>
        <taxon>Dikarya</taxon>
        <taxon>Ascomycota</taxon>
        <taxon>Pezizomycotina</taxon>
        <taxon>Dothideomycetes</taxon>
        <taxon>Pleosporomycetidae</taxon>
        <taxon>Venturiales</taxon>
        <taxon>Cylindrosympodiaceae</taxon>
        <taxon>Tothia</taxon>
    </lineage>
</organism>
<protein>
    <submittedName>
        <fullName evidence="4">Clavaminate synthase-like protein</fullName>
    </submittedName>
</protein>
<dbReference type="InterPro" id="IPR005123">
    <property type="entry name" value="Oxoglu/Fe-dep_dioxygenase_dom"/>
</dbReference>
<evidence type="ECO:0000256" key="2">
    <source>
        <dbReference type="RuleBase" id="RU003682"/>
    </source>
</evidence>
<dbReference type="PANTHER" id="PTHR47990">
    <property type="entry name" value="2-OXOGLUTARATE (2OG) AND FE(II)-DEPENDENT OXYGENASE SUPERFAMILY PROTEIN-RELATED"/>
    <property type="match status" value="1"/>
</dbReference>
<dbReference type="GO" id="GO:0046872">
    <property type="term" value="F:metal ion binding"/>
    <property type="evidence" value="ECO:0007669"/>
    <property type="project" value="UniProtKB-KW"/>
</dbReference>
<dbReference type="PROSITE" id="PS51471">
    <property type="entry name" value="FE2OG_OXY"/>
    <property type="match status" value="1"/>
</dbReference>
<dbReference type="Pfam" id="PF03171">
    <property type="entry name" value="2OG-FeII_Oxy"/>
    <property type="match status" value="1"/>
</dbReference>
<dbReference type="InterPro" id="IPR050231">
    <property type="entry name" value="Iron_ascorbate_oxido_reductase"/>
</dbReference>
<dbReference type="GO" id="GO:0044283">
    <property type="term" value="P:small molecule biosynthetic process"/>
    <property type="evidence" value="ECO:0007669"/>
    <property type="project" value="UniProtKB-ARBA"/>
</dbReference>
<evidence type="ECO:0000313" key="4">
    <source>
        <dbReference type="EMBL" id="KAF2419758.1"/>
    </source>
</evidence>
<dbReference type="Gene3D" id="2.60.120.330">
    <property type="entry name" value="B-lactam Antibiotic, Isopenicillin N Synthase, Chain"/>
    <property type="match status" value="1"/>
</dbReference>